<comment type="caution">
    <text evidence="2">The sequence shown here is derived from an EMBL/GenBank/DDBJ whole genome shotgun (WGS) entry which is preliminary data.</text>
</comment>
<reference evidence="2" key="1">
    <citation type="submission" date="2023-02" db="EMBL/GenBank/DDBJ databases">
        <title>Genome of toxic invasive species Heracleum sosnowskyi carries increased number of genes despite the absence of recent whole-genome duplications.</title>
        <authorList>
            <person name="Schelkunov M."/>
            <person name="Shtratnikova V."/>
            <person name="Makarenko M."/>
            <person name="Klepikova A."/>
            <person name="Omelchenko D."/>
            <person name="Novikova G."/>
            <person name="Obukhova E."/>
            <person name="Bogdanov V."/>
            <person name="Penin A."/>
            <person name="Logacheva M."/>
        </authorList>
    </citation>
    <scope>NUCLEOTIDE SEQUENCE</scope>
    <source>
        <strain evidence="2">Hsosn_3</strain>
        <tissue evidence="2">Leaf</tissue>
    </source>
</reference>
<accession>A0AAD8IGF5</accession>
<evidence type="ECO:0000256" key="1">
    <source>
        <dbReference type="SAM" id="Coils"/>
    </source>
</evidence>
<dbReference type="AlphaFoldDB" id="A0AAD8IGF5"/>
<keyword evidence="3" id="KW-1185">Reference proteome</keyword>
<dbReference type="EMBL" id="JAUIZM010000005">
    <property type="protein sequence ID" value="KAK1385280.1"/>
    <property type="molecule type" value="Genomic_DNA"/>
</dbReference>
<dbReference type="Proteomes" id="UP001237642">
    <property type="component" value="Unassembled WGS sequence"/>
</dbReference>
<proteinExistence type="predicted"/>
<name>A0AAD8IGF5_9APIA</name>
<evidence type="ECO:0000313" key="3">
    <source>
        <dbReference type="Proteomes" id="UP001237642"/>
    </source>
</evidence>
<gene>
    <name evidence="2" type="ORF">POM88_023015</name>
</gene>
<keyword evidence="1" id="KW-0175">Coiled coil</keyword>
<organism evidence="2 3">
    <name type="scientific">Heracleum sosnowskyi</name>
    <dbReference type="NCBI Taxonomy" id="360622"/>
    <lineage>
        <taxon>Eukaryota</taxon>
        <taxon>Viridiplantae</taxon>
        <taxon>Streptophyta</taxon>
        <taxon>Embryophyta</taxon>
        <taxon>Tracheophyta</taxon>
        <taxon>Spermatophyta</taxon>
        <taxon>Magnoliopsida</taxon>
        <taxon>eudicotyledons</taxon>
        <taxon>Gunneridae</taxon>
        <taxon>Pentapetalae</taxon>
        <taxon>asterids</taxon>
        <taxon>campanulids</taxon>
        <taxon>Apiales</taxon>
        <taxon>Apiaceae</taxon>
        <taxon>Apioideae</taxon>
        <taxon>apioid superclade</taxon>
        <taxon>Tordylieae</taxon>
        <taxon>Tordyliinae</taxon>
        <taxon>Heracleum</taxon>
    </lineage>
</organism>
<sequence length="219" mass="24455">MIPRTAAASVRAQNVVIEEPLEAPTKVFIDSENSNEIVCVDTVDMGVQEEHVVQNSEVHDDRIIRCVGAPVKEIVNDRVSSSGKKSDIGLWHGHEVKSEFVCLLDHIINKYPETFEHFATKNKELCTMKLNMLCTTVNNFIKIPMTEPLLSELHAIDCHIDDAKSSLEDLQFRIVDTKTKLQNLQTLRDEKMEEIQKAFGTMGTSLAVGNIGDDLLPGP</sequence>
<reference evidence="2" key="2">
    <citation type="submission" date="2023-05" db="EMBL/GenBank/DDBJ databases">
        <authorList>
            <person name="Schelkunov M.I."/>
        </authorList>
    </citation>
    <scope>NUCLEOTIDE SEQUENCE</scope>
    <source>
        <strain evidence="2">Hsosn_3</strain>
        <tissue evidence="2">Leaf</tissue>
    </source>
</reference>
<protein>
    <submittedName>
        <fullName evidence="2">Uncharacterized protein</fullName>
    </submittedName>
</protein>
<feature type="coiled-coil region" evidence="1">
    <location>
        <begin position="167"/>
        <end position="194"/>
    </location>
</feature>
<evidence type="ECO:0000313" key="2">
    <source>
        <dbReference type="EMBL" id="KAK1385280.1"/>
    </source>
</evidence>